<name>A0A1B4XIC4_9GAMM</name>
<feature type="binding site" evidence="1">
    <location>
        <position position="122"/>
    </location>
    <ligand>
        <name>substrate</name>
    </ligand>
</feature>
<dbReference type="InterPro" id="IPR003564">
    <property type="entry name" value="DHNTPase"/>
</dbReference>
<dbReference type="PANTHER" id="PTHR43736">
    <property type="entry name" value="ADP-RIBOSE PYROPHOSPHATASE"/>
    <property type="match status" value="1"/>
</dbReference>
<keyword evidence="5" id="KW-1185">Reference proteome</keyword>
<dbReference type="Pfam" id="PF00293">
    <property type="entry name" value="NUDIX"/>
    <property type="match status" value="1"/>
</dbReference>
<dbReference type="GO" id="GO:0019177">
    <property type="term" value="F:dihydroneopterin triphosphate pyrophosphohydrolase activity"/>
    <property type="evidence" value="ECO:0007669"/>
    <property type="project" value="InterPro"/>
</dbReference>
<feature type="binding site" evidence="2">
    <location>
        <position position="104"/>
    </location>
    <ligand>
        <name>Mg(2+)</name>
        <dbReference type="ChEBI" id="CHEBI:18420"/>
    </ligand>
</feature>
<dbReference type="InterPro" id="IPR015797">
    <property type="entry name" value="NUDIX_hydrolase-like_dom_sf"/>
</dbReference>
<dbReference type="InParanoid" id="A0A1B4XIC4"/>
<evidence type="ECO:0000256" key="2">
    <source>
        <dbReference type="PIRSR" id="PIRSR603564-2"/>
    </source>
</evidence>
<dbReference type="GO" id="GO:0046656">
    <property type="term" value="P:folic acid biosynthetic process"/>
    <property type="evidence" value="ECO:0007669"/>
    <property type="project" value="InterPro"/>
</dbReference>
<evidence type="ECO:0000256" key="1">
    <source>
        <dbReference type="PIRSR" id="PIRSR603564-1"/>
    </source>
</evidence>
<dbReference type="CDD" id="cd04664">
    <property type="entry name" value="NUDIX_DHNTPase_like"/>
    <property type="match status" value="1"/>
</dbReference>
<dbReference type="Proteomes" id="UP000243180">
    <property type="component" value="Chromosome"/>
</dbReference>
<feature type="domain" description="Nudix hydrolase" evidence="3">
    <location>
        <begin position="1"/>
        <end position="133"/>
    </location>
</feature>
<proteinExistence type="predicted"/>
<dbReference type="KEGG" id="slim:SCL_2260"/>
<dbReference type="NCBIfam" id="NF006961">
    <property type="entry name" value="PRK09438.1"/>
    <property type="match status" value="1"/>
</dbReference>
<dbReference type="EMBL" id="AP014879">
    <property type="protein sequence ID" value="BAV34548.1"/>
    <property type="molecule type" value="Genomic_DNA"/>
</dbReference>
<dbReference type="SUPFAM" id="SSF55811">
    <property type="entry name" value="Nudix"/>
    <property type="match status" value="1"/>
</dbReference>
<dbReference type="Gene3D" id="3.90.79.10">
    <property type="entry name" value="Nucleoside Triphosphate Pyrophosphohydrolase"/>
    <property type="match status" value="1"/>
</dbReference>
<keyword evidence="2" id="KW-0479">Metal-binding</keyword>
<evidence type="ECO:0000313" key="5">
    <source>
        <dbReference type="Proteomes" id="UP000243180"/>
    </source>
</evidence>
<evidence type="ECO:0000313" key="4">
    <source>
        <dbReference type="EMBL" id="BAV34548.1"/>
    </source>
</evidence>
<accession>A0A1B4XIC4</accession>
<dbReference type="InterPro" id="IPR000086">
    <property type="entry name" value="NUDIX_hydrolase_dom"/>
</dbReference>
<dbReference type="PRINTS" id="PR01404">
    <property type="entry name" value="NPPPHYDRLASE"/>
</dbReference>
<feature type="binding site" evidence="2">
    <location>
        <position position="45"/>
    </location>
    <ligand>
        <name>Mg(2+)</name>
        <dbReference type="ChEBI" id="CHEBI:18420"/>
    </ligand>
</feature>
<dbReference type="AlphaFoldDB" id="A0A1B4XIC4"/>
<feature type="binding site" evidence="1">
    <location>
        <position position="17"/>
    </location>
    <ligand>
        <name>substrate</name>
    </ligand>
</feature>
<reference evidence="4 5" key="1">
    <citation type="submission" date="2015-05" db="EMBL/GenBank/DDBJ databases">
        <title>Complete genome sequence of a sulfur-oxidizing gammaproteobacterium strain HA5.</title>
        <authorList>
            <person name="Miura A."/>
            <person name="Kojima H."/>
            <person name="Fukui M."/>
        </authorList>
    </citation>
    <scope>NUCLEOTIDE SEQUENCE [LARGE SCALE GENOMIC DNA]</scope>
    <source>
        <strain evidence="4 5">HA5</strain>
    </source>
</reference>
<keyword evidence="2" id="KW-0460">Magnesium</keyword>
<dbReference type="PANTHER" id="PTHR43736:SF1">
    <property type="entry name" value="DIHYDRONEOPTERIN TRIPHOSPHATE DIPHOSPHATASE"/>
    <property type="match status" value="1"/>
</dbReference>
<dbReference type="GO" id="GO:0008828">
    <property type="term" value="F:dATP diphosphatase activity"/>
    <property type="evidence" value="ECO:0007669"/>
    <property type="project" value="InterPro"/>
</dbReference>
<dbReference type="PROSITE" id="PS51462">
    <property type="entry name" value="NUDIX"/>
    <property type="match status" value="1"/>
</dbReference>
<dbReference type="GO" id="GO:0046872">
    <property type="term" value="F:metal ion binding"/>
    <property type="evidence" value="ECO:0007669"/>
    <property type="project" value="UniProtKB-KW"/>
</dbReference>
<protein>
    <submittedName>
        <fullName evidence="4">Dihydroneopterin triphosphate pyrophosphatase</fullName>
    </submittedName>
</protein>
<sequence>MLVVVYTVTGKVLLLKRAGEGDLWQSVTGSLKWEETESRQAAVRELREETGLDAAGLRDAGQANRYSILPQWRHRYAPEVKENTEYVYFLALPAEKVITLNSAEHTEYGWYSFDEAASKVFSWTNREAILKVKNSYSPSPAQAGEGKGRG</sequence>
<organism evidence="4 5">
    <name type="scientific">Sulfuricaulis limicola</name>
    <dbReference type="NCBI Taxonomy" id="1620215"/>
    <lineage>
        <taxon>Bacteria</taxon>
        <taxon>Pseudomonadati</taxon>
        <taxon>Pseudomonadota</taxon>
        <taxon>Gammaproteobacteria</taxon>
        <taxon>Acidiferrobacterales</taxon>
        <taxon>Acidiferrobacteraceae</taxon>
        <taxon>Sulfuricaulis</taxon>
    </lineage>
</organism>
<dbReference type="FunCoup" id="A0A1B4XIC4">
    <property type="interactions" value="114"/>
</dbReference>
<feature type="binding site" evidence="1">
    <location>
        <position position="28"/>
    </location>
    <ligand>
        <name>substrate</name>
    </ligand>
</feature>
<comment type="cofactor">
    <cofactor evidence="2">
        <name>Mg(2+)</name>
        <dbReference type="ChEBI" id="CHEBI:18420"/>
    </cofactor>
    <text evidence="2">Binds 1 Mg(2+) ion per subunit.</text>
</comment>
<evidence type="ECO:0000259" key="3">
    <source>
        <dbReference type="PROSITE" id="PS51462"/>
    </source>
</evidence>
<feature type="binding site" evidence="2">
    <location>
        <position position="49"/>
    </location>
    <ligand>
        <name>Mg(2+)</name>
        <dbReference type="ChEBI" id="CHEBI:18420"/>
    </ligand>
</feature>
<gene>
    <name evidence="4" type="ORF">SCL_2260</name>
</gene>